<dbReference type="PANTHER" id="PTHR28048">
    <property type="entry name" value="ACR195WP"/>
    <property type="match status" value="1"/>
</dbReference>
<keyword evidence="1" id="KW-1133">Transmembrane helix</keyword>
<evidence type="ECO:0008006" key="4">
    <source>
        <dbReference type="Google" id="ProtNLM"/>
    </source>
</evidence>
<keyword evidence="3" id="KW-1185">Reference proteome</keyword>
<protein>
    <recommendedName>
        <fullName evidence="4">DUF4536 domain-containing protein</fullName>
    </recommendedName>
</protein>
<evidence type="ECO:0000313" key="2">
    <source>
        <dbReference type="EMBL" id="QDS67897.1"/>
    </source>
</evidence>
<name>A0A517KWZ5_9PEZI</name>
<reference evidence="2 3" key="1">
    <citation type="submission" date="2019-07" db="EMBL/GenBank/DDBJ databases">
        <title>Finished genome of Venturia effusa.</title>
        <authorList>
            <person name="Young C.A."/>
            <person name="Cox M.P."/>
            <person name="Ganley A.R.D."/>
            <person name="David W.J."/>
        </authorList>
    </citation>
    <scope>NUCLEOTIDE SEQUENCE [LARGE SCALE GENOMIC DNA]</scope>
    <source>
        <strain evidence="3">albino</strain>
    </source>
</reference>
<dbReference type="AlphaFoldDB" id="A0A517KWZ5"/>
<accession>A0A517KWZ5</accession>
<keyword evidence="1" id="KW-0812">Transmembrane</keyword>
<dbReference type="PANTHER" id="PTHR28048:SF1">
    <property type="entry name" value="ACR195WP"/>
    <property type="match status" value="1"/>
</dbReference>
<keyword evidence="1" id="KW-0472">Membrane</keyword>
<dbReference type="OrthoDB" id="6604875at2759"/>
<dbReference type="EMBL" id="CP042185">
    <property type="protein sequence ID" value="QDS67897.1"/>
    <property type="molecule type" value="Genomic_DNA"/>
</dbReference>
<gene>
    <name evidence="2" type="ORF">FKW77_008233</name>
</gene>
<sequence>MSSLADIQKAYDKTVPKLKDTLAADRDQHDCFSCRVIGSLYKSFTMAFRLTDSAAGAATFVGLGGFTYVTGHAQLRKSQAQILKSGSRMGMAPRRAGITFMSIGMAAIGLYRLVN</sequence>
<organism evidence="2 3">
    <name type="scientific">Venturia effusa</name>
    <dbReference type="NCBI Taxonomy" id="50376"/>
    <lineage>
        <taxon>Eukaryota</taxon>
        <taxon>Fungi</taxon>
        <taxon>Dikarya</taxon>
        <taxon>Ascomycota</taxon>
        <taxon>Pezizomycotina</taxon>
        <taxon>Dothideomycetes</taxon>
        <taxon>Pleosporomycetidae</taxon>
        <taxon>Venturiales</taxon>
        <taxon>Venturiaceae</taxon>
        <taxon>Venturia</taxon>
    </lineage>
</organism>
<evidence type="ECO:0000313" key="3">
    <source>
        <dbReference type="Proteomes" id="UP000316270"/>
    </source>
</evidence>
<evidence type="ECO:0000256" key="1">
    <source>
        <dbReference type="SAM" id="Phobius"/>
    </source>
</evidence>
<proteinExistence type="predicted"/>
<dbReference type="InterPro" id="IPR053092">
    <property type="entry name" value="Mitochondrial_unc_protein"/>
</dbReference>
<feature type="transmembrane region" description="Helical" evidence="1">
    <location>
        <begin position="96"/>
        <end position="114"/>
    </location>
</feature>
<dbReference type="Proteomes" id="UP000316270">
    <property type="component" value="Chromosome 1"/>
</dbReference>
<feature type="transmembrane region" description="Helical" evidence="1">
    <location>
        <begin position="54"/>
        <end position="75"/>
    </location>
</feature>